<comment type="caution">
    <text evidence="1">The sequence shown here is derived from an EMBL/GenBank/DDBJ whole genome shotgun (WGS) entry which is preliminary data.</text>
</comment>
<organism evidence="1 2">
    <name type="scientific">Diphasiastrum complanatum</name>
    <name type="common">Issler's clubmoss</name>
    <name type="synonym">Lycopodium complanatum</name>
    <dbReference type="NCBI Taxonomy" id="34168"/>
    <lineage>
        <taxon>Eukaryota</taxon>
        <taxon>Viridiplantae</taxon>
        <taxon>Streptophyta</taxon>
        <taxon>Embryophyta</taxon>
        <taxon>Tracheophyta</taxon>
        <taxon>Lycopodiopsida</taxon>
        <taxon>Lycopodiales</taxon>
        <taxon>Lycopodiaceae</taxon>
        <taxon>Lycopodioideae</taxon>
        <taxon>Diphasiastrum</taxon>
    </lineage>
</organism>
<evidence type="ECO:0000313" key="2">
    <source>
        <dbReference type="Proteomes" id="UP001162992"/>
    </source>
</evidence>
<protein>
    <submittedName>
        <fullName evidence="1">Uncharacterized protein</fullName>
    </submittedName>
</protein>
<dbReference type="EMBL" id="CM055097">
    <property type="protein sequence ID" value="KAJ7551463.1"/>
    <property type="molecule type" value="Genomic_DNA"/>
</dbReference>
<reference evidence="2" key="1">
    <citation type="journal article" date="2024" name="Proc. Natl. Acad. Sci. U.S.A.">
        <title>Extraordinary preservation of gene collinearity over three hundred million years revealed in homosporous lycophytes.</title>
        <authorList>
            <person name="Li C."/>
            <person name="Wickell D."/>
            <person name="Kuo L.Y."/>
            <person name="Chen X."/>
            <person name="Nie B."/>
            <person name="Liao X."/>
            <person name="Peng D."/>
            <person name="Ji J."/>
            <person name="Jenkins J."/>
            <person name="Williams M."/>
            <person name="Shu S."/>
            <person name="Plott C."/>
            <person name="Barry K."/>
            <person name="Rajasekar S."/>
            <person name="Grimwood J."/>
            <person name="Han X."/>
            <person name="Sun S."/>
            <person name="Hou Z."/>
            <person name="He W."/>
            <person name="Dai G."/>
            <person name="Sun C."/>
            <person name="Schmutz J."/>
            <person name="Leebens-Mack J.H."/>
            <person name="Li F.W."/>
            <person name="Wang L."/>
        </authorList>
    </citation>
    <scope>NUCLEOTIDE SEQUENCE [LARGE SCALE GENOMIC DNA]</scope>
    <source>
        <strain evidence="2">cv. PW_Plant_1</strain>
    </source>
</reference>
<proteinExistence type="predicted"/>
<evidence type="ECO:0000313" key="1">
    <source>
        <dbReference type="EMBL" id="KAJ7551463.1"/>
    </source>
</evidence>
<name>A0ACC2DB82_DIPCM</name>
<sequence length="100" mass="11586">MHLQACKRACLKQICQTCCRFGTPFICYYFCIPNSYLPMIVQCNVSKFLDFDAYSEYILVPNYLKHFYPDLGYSSGCFEANLCRCFALMITCKHVTNSNV</sequence>
<keyword evidence="2" id="KW-1185">Reference proteome</keyword>
<dbReference type="Proteomes" id="UP001162992">
    <property type="component" value="Chromosome 6"/>
</dbReference>
<accession>A0ACC2DB82</accession>
<gene>
    <name evidence="1" type="ORF">O6H91_06G016300</name>
</gene>